<name>A0AAN7Y5X3_9EURO</name>
<dbReference type="GO" id="GO:0046872">
    <property type="term" value="F:metal ion binding"/>
    <property type="evidence" value="ECO:0007669"/>
    <property type="project" value="UniProtKB-KW"/>
</dbReference>
<dbReference type="PANTHER" id="PTHR30502:SF0">
    <property type="entry name" value="PHOSPHOENOLPYRUVATE CARBOXYLASE FAMILY PROTEIN"/>
    <property type="match status" value="1"/>
</dbReference>
<dbReference type="PANTHER" id="PTHR30502">
    <property type="entry name" value="2-KETO-3-DEOXY-L-RHAMNONATE ALDOLASE"/>
    <property type="match status" value="1"/>
</dbReference>
<evidence type="ECO:0000313" key="6">
    <source>
        <dbReference type="Proteomes" id="UP001309876"/>
    </source>
</evidence>
<dbReference type="InterPro" id="IPR040442">
    <property type="entry name" value="Pyrv_kinase-like_dom_sf"/>
</dbReference>
<keyword evidence="3" id="KW-0456">Lyase</keyword>
<sequence>MEGAFQNNLVALKDQDKVCKALGIKFITSPEIVYLARNAGFQALFIDLEHSSLSLETAGHLCVAGMNAGVTPFVRVPGRAEAGFIQRVLDNGSQGVVFPHVDTPEQAQMAVRASKYPPLGKRSITAMMPHYGYRAAPIAAVTEVGNSQLSTVIVMIESPEAVENIDAIASTQGVDVILIGTNDLSIELDCPGDFDNPNFIEAIEKIAASARKHNRILGVAGIYNRPDLMHRFLHEWGTRFVLGVMDLSLIAKAAAGVATELTDLEEPKDYATMTTIGS</sequence>
<dbReference type="InterPro" id="IPR015813">
    <property type="entry name" value="Pyrv/PenolPyrv_kinase-like_dom"/>
</dbReference>
<dbReference type="AlphaFoldDB" id="A0AAN7Y5X3"/>
<gene>
    <name evidence="5" type="ORF">LTR05_004510</name>
</gene>
<comment type="caution">
    <text evidence="5">The sequence shown here is derived from an EMBL/GenBank/DDBJ whole genome shotgun (WGS) entry which is preliminary data.</text>
</comment>
<dbReference type="InterPro" id="IPR005000">
    <property type="entry name" value="Aldolase/citrate-lyase_domain"/>
</dbReference>
<protein>
    <recommendedName>
        <fullName evidence="4">HpcH/HpaI aldolase/citrate lyase domain-containing protein</fullName>
    </recommendedName>
</protein>
<dbReference type="Pfam" id="PF03328">
    <property type="entry name" value="HpcH_HpaI"/>
    <property type="match status" value="1"/>
</dbReference>
<dbReference type="GO" id="GO:0005737">
    <property type="term" value="C:cytoplasm"/>
    <property type="evidence" value="ECO:0007669"/>
    <property type="project" value="TreeGrafter"/>
</dbReference>
<dbReference type="GO" id="GO:0016832">
    <property type="term" value="F:aldehyde-lyase activity"/>
    <property type="evidence" value="ECO:0007669"/>
    <property type="project" value="TreeGrafter"/>
</dbReference>
<dbReference type="Gene3D" id="3.20.20.60">
    <property type="entry name" value="Phosphoenolpyruvate-binding domains"/>
    <property type="match status" value="1"/>
</dbReference>
<keyword evidence="6" id="KW-1185">Reference proteome</keyword>
<evidence type="ECO:0000256" key="1">
    <source>
        <dbReference type="ARBA" id="ARBA00005568"/>
    </source>
</evidence>
<reference evidence="5 6" key="1">
    <citation type="submission" date="2023-08" db="EMBL/GenBank/DDBJ databases">
        <title>Black Yeasts Isolated from many extreme environments.</title>
        <authorList>
            <person name="Coleine C."/>
            <person name="Stajich J.E."/>
            <person name="Selbmann L."/>
        </authorList>
    </citation>
    <scope>NUCLEOTIDE SEQUENCE [LARGE SCALE GENOMIC DNA]</scope>
    <source>
        <strain evidence="5 6">CCFEE 5910</strain>
    </source>
</reference>
<keyword evidence="2" id="KW-0479">Metal-binding</keyword>
<evidence type="ECO:0000256" key="2">
    <source>
        <dbReference type="ARBA" id="ARBA00022723"/>
    </source>
</evidence>
<dbReference type="Proteomes" id="UP001309876">
    <property type="component" value="Unassembled WGS sequence"/>
</dbReference>
<dbReference type="EMBL" id="JAVRRJ010000004">
    <property type="protein sequence ID" value="KAK5085229.1"/>
    <property type="molecule type" value="Genomic_DNA"/>
</dbReference>
<evidence type="ECO:0000256" key="3">
    <source>
        <dbReference type="ARBA" id="ARBA00023239"/>
    </source>
</evidence>
<organism evidence="5 6">
    <name type="scientific">Lithohypha guttulata</name>
    <dbReference type="NCBI Taxonomy" id="1690604"/>
    <lineage>
        <taxon>Eukaryota</taxon>
        <taxon>Fungi</taxon>
        <taxon>Dikarya</taxon>
        <taxon>Ascomycota</taxon>
        <taxon>Pezizomycotina</taxon>
        <taxon>Eurotiomycetes</taxon>
        <taxon>Chaetothyriomycetidae</taxon>
        <taxon>Chaetothyriales</taxon>
        <taxon>Trichomeriaceae</taxon>
        <taxon>Lithohypha</taxon>
    </lineage>
</organism>
<feature type="domain" description="HpcH/HpaI aldolase/citrate lyase" evidence="4">
    <location>
        <begin position="30"/>
        <end position="247"/>
    </location>
</feature>
<proteinExistence type="inferred from homology"/>
<dbReference type="SUPFAM" id="SSF51621">
    <property type="entry name" value="Phosphoenolpyruvate/pyruvate domain"/>
    <property type="match status" value="1"/>
</dbReference>
<dbReference type="InterPro" id="IPR050251">
    <property type="entry name" value="HpcH-HpaI_aldolase"/>
</dbReference>
<evidence type="ECO:0000259" key="4">
    <source>
        <dbReference type="Pfam" id="PF03328"/>
    </source>
</evidence>
<evidence type="ECO:0000313" key="5">
    <source>
        <dbReference type="EMBL" id="KAK5085229.1"/>
    </source>
</evidence>
<comment type="similarity">
    <text evidence="1">Belongs to the HpcH/HpaI aldolase family.</text>
</comment>
<accession>A0AAN7Y5X3</accession>